<organism evidence="1 2">
    <name type="scientific">Mesobacillus foraminis</name>
    <dbReference type="NCBI Taxonomy" id="279826"/>
    <lineage>
        <taxon>Bacteria</taxon>
        <taxon>Bacillati</taxon>
        <taxon>Bacillota</taxon>
        <taxon>Bacilli</taxon>
        <taxon>Bacillales</taxon>
        <taxon>Bacillaceae</taxon>
        <taxon>Mesobacillus</taxon>
    </lineage>
</organism>
<gene>
    <name evidence="1" type="ORF">EV146_104212</name>
</gene>
<accession>A0A4R2BHR8</accession>
<evidence type="ECO:0000313" key="2">
    <source>
        <dbReference type="Proteomes" id="UP000295689"/>
    </source>
</evidence>
<name>A0A4R2BHR8_9BACI</name>
<proteinExistence type="predicted"/>
<sequence length="95" mass="10548">MIKMVLNFKGVREISKTSGNYGLLDFYTETNFQSLVDPIISPNSSYAAGKDGILTAGALELKVHEYVIWILDHSIANPVKKHLDLIYTSCPFGPM</sequence>
<reference evidence="1 2" key="1">
    <citation type="journal article" date="2015" name="Stand. Genomic Sci.">
        <title>Genomic Encyclopedia of Bacterial and Archaeal Type Strains, Phase III: the genomes of soil and plant-associated and newly described type strains.</title>
        <authorList>
            <person name="Whitman W.B."/>
            <person name="Woyke T."/>
            <person name="Klenk H.P."/>
            <person name="Zhou Y."/>
            <person name="Lilburn T.G."/>
            <person name="Beck B.J."/>
            <person name="De Vos P."/>
            <person name="Vandamme P."/>
            <person name="Eisen J.A."/>
            <person name="Garrity G."/>
            <person name="Hugenholtz P."/>
            <person name="Kyrpides N.C."/>
        </authorList>
    </citation>
    <scope>NUCLEOTIDE SEQUENCE [LARGE SCALE GENOMIC DNA]</scope>
    <source>
        <strain evidence="1 2">CV53</strain>
    </source>
</reference>
<dbReference type="AlphaFoldDB" id="A0A4R2BHR8"/>
<keyword evidence="2" id="KW-1185">Reference proteome</keyword>
<comment type="caution">
    <text evidence="1">The sequence shown here is derived from an EMBL/GenBank/DDBJ whole genome shotgun (WGS) entry which is preliminary data.</text>
</comment>
<evidence type="ECO:0000313" key="1">
    <source>
        <dbReference type="EMBL" id="TCN26105.1"/>
    </source>
</evidence>
<dbReference type="EMBL" id="SLVV01000004">
    <property type="protein sequence ID" value="TCN26105.1"/>
    <property type="molecule type" value="Genomic_DNA"/>
</dbReference>
<dbReference type="Proteomes" id="UP000295689">
    <property type="component" value="Unassembled WGS sequence"/>
</dbReference>
<protein>
    <submittedName>
        <fullName evidence="1">Uncharacterized protein</fullName>
    </submittedName>
</protein>
<dbReference type="RefSeq" id="WP_132004297.1">
    <property type="nucleotide sequence ID" value="NZ_JABUHM010000009.1"/>
</dbReference>